<evidence type="ECO:0000313" key="1">
    <source>
        <dbReference type="EMBL" id="CAB4322728.1"/>
    </source>
</evidence>
<gene>
    <name evidence="1" type="ORF">UFOPK1392_00465</name>
</gene>
<proteinExistence type="predicted"/>
<sequence length="94" mass="10533">MNRPTTTVGWGWLVGATLAVLRHPSLWVTALRQVARLAAPGWWRRAPFLPLPDPAYLRFRLVTAYGGDGADPNPHDLVTYLHWCRAWPEVTSGS</sequence>
<dbReference type="EMBL" id="CAEMXZ010000013">
    <property type="protein sequence ID" value="CAB4322728.1"/>
    <property type="molecule type" value="Genomic_DNA"/>
</dbReference>
<accession>A0A6J5YGM0</accession>
<organism evidence="1">
    <name type="scientific">freshwater metagenome</name>
    <dbReference type="NCBI Taxonomy" id="449393"/>
    <lineage>
        <taxon>unclassified sequences</taxon>
        <taxon>metagenomes</taxon>
        <taxon>ecological metagenomes</taxon>
    </lineage>
</organism>
<protein>
    <submittedName>
        <fullName evidence="1">Unannotated protein</fullName>
    </submittedName>
</protein>
<name>A0A6J5YGM0_9ZZZZ</name>
<reference evidence="1" key="1">
    <citation type="submission" date="2020-05" db="EMBL/GenBank/DDBJ databases">
        <authorList>
            <person name="Chiriac C."/>
            <person name="Salcher M."/>
            <person name="Ghai R."/>
            <person name="Kavagutti S V."/>
        </authorList>
    </citation>
    <scope>NUCLEOTIDE SEQUENCE</scope>
</reference>
<dbReference type="AlphaFoldDB" id="A0A6J5YGM0"/>